<sequence>MNIEKRHLAILPKCYAANSIVVDGERRILLASEGDAPCLAWRGPDYVESHTVWEGPGGTMAIVPIPGTRGEFLAVQKFYRMFDWEEAKVVHVRPDGACGYKVTDLVHLPYVHRFDLLTVGDRHYFIACTLATQKKSIEDWSSAGKIWVGEYTGPEKLSLAVLKEGITQNHGYYRLVTPDGVRGLVTGREGAFEVTPPDGKGRGWTVTQFMDWPISDISAIDIDGDGELEFATIEPFHGTYFRIYKRINGSFQKIFEHPEVTEFYHVVVGARLAGVPVFIGGCRRGRQEFFYVRADPSNPSKLKPELIEAGVGPSNVYVLNEAGRDIIVAANRETDEAALYIVTP</sequence>
<accession>A0ABV4UE51</accession>
<dbReference type="EMBL" id="JBEUWX010000002">
    <property type="protein sequence ID" value="MFA9949924.1"/>
    <property type="molecule type" value="Genomic_DNA"/>
</dbReference>
<reference evidence="2" key="1">
    <citation type="submission" date="2024-06" db="EMBL/GenBank/DDBJ databases">
        <title>Radixoralia hellwigii gen. nov., sp nov., isolated from a root canal in the human oral cavity.</title>
        <authorList>
            <person name="Bartsch S."/>
            <person name="Wittmer A."/>
            <person name="Schulz A.-K."/>
            <person name="Neumann-Schaal M."/>
            <person name="Wolf J."/>
            <person name="Gronow S."/>
            <person name="Tennert C."/>
            <person name="Haecker G."/>
            <person name="Cieplik F."/>
            <person name="Al-Ahmad A."/>
        </authorList>
    </citation>
    <scope>NUCLEOTIDE SEQUENCE [LARGE SCALE GENOMIC DNA]</scope>
    <source>
        <strain evidence="2">Wk13</strain>
    </source>
</reference>
<gene>
    <name evidence="1" type="ORF">ABCS64_06275</name>
</gene>
<evidence type="ECO:0008006" key="3">
    <source>
        <dbReference type="Google" id="ProtNLM"/>
    </source>
</evidence>
<evidence type="ECO:0000313" key="2">
    <source>
        <dbReference type="Proteomes" id="UP001574673"/>
    </source>
</evidence>
<comment type="caution">
    <text evidence="1">The sequence shown here is derived from an EMBL/GenBank/DDBJ whole genome shotgun (WGS) entry which is preliminary data.</text>
</comment>
<organism evidence="1 2">
    <name type="scientific">Dentiradicibacter hellwigii</name>
    <dbReference type="NCBI Taxonomy" id="3149053"/>
    <lineage>
        <taxon>Bacteria</taxon>
        <taxon>Pseudomonadati</taxon>
        <taxon>Pseudomonadota</taxon>
        <taxon>Betaproteobacteria</taxon>
        <taxon>Rhodocyclales</taxon>
        <taxon>Rhodocyclaceae</taxon>
        <taxon>Dentiradicibacter</taxon>
    </lineage>
</organism>
<name>A0ABV4UE51_9RHOO</name>
<evidence type="ECO:0000313" key="1">
    <source>
        <dbReference type="EMBL" id="MFA9949924.1"/>
    </source>
</evidence>
<dbReference type="RefSeq" id="WP_418891018.1">
    <property type="nucleotide sequence ID" value="NZ_JBEUWX010000002.1"/>
</dbReference>
<protein>
    <recommendedName>
        <fullName evidence="3">VCBS repeat-containing protein</fullName>
    </recommendedName>
</protein>
<proteinExistence type="predicted"/>
<keyword evidence="2" id="KW-1185">Reference proteome</keyword>
<dbReference type="Proteomes" id="UP001574673">
    <property type="component" value="Unassembled WGS sequence"/>
</dbReference>